<dbReference type="InterPro" id="IPR032942">
    <property type="entry name" value="BPI/LBP/Plunc"/>
</dbReference>
<dbReference type="KEGG" id="xla:495518"/>
<gene>
    <name evidence="11" type="ORF">XELAEV_18045845mg</name>
</gene>
<protein>
    <recommendedName>
        <fullName evidence="7">Bactericidal permeability-increasing protein</fullName>
        <shortName evidence="7">BPI</shortName>
    </recommendedName>
</protein>
<dbReference type="InterPro" id="IPR001124">
    <property type="entry name" value="Lipid-bd_serum_glycop_C"/>
</dbReference>
<comment type="subcellular location">
    <subcellularLocation>
        <location evidence="1 7">Secreted</location>
    </subcellularLocation>
</comment>
<comment type="domain">
    <text evidence="7">The N- and C-terminal barrels adopt an identical fold despite having only 13% of conserved residues.</text>
</comment>
<dbReference type="OMA" id="AVTMLFH"/>
<dbReference type="GO" id="GO:0045087">
    <property type="term" value="P:innate immune response"/>
    <property type="evidence" value="ECO:0007669"/>
    <property type="project" value="UniProtKB-UniRule"/>
</dbReference>
<evidence type="ECO:0000256" key="5">
    <source>
        <dbReference type="ARBA" id="ARBA00023180"/>
    </source>
</evidence>
<evidence type="ECO:0000259" key="10">
    <source>
        <dbReference type="SMART" id="SM00329"/>
    </source>
</evidence>
<dbReference type="Pfam" id="PF01273">
    <property type="entry name" value="LBP_BPI_CETP"/>
    <property type="match status" value="1"/>
</dbReference>
<dbReference type="Gene3D" id="3.15.10.10">
    <property type="entry name" value="Bactericidal permeability-increasing protein, domain 1"/>
    <property type="match status" value="1"/>
</dbReference>
<sequence>MKLWLPFILLVCGTIKCEEPGIKGRLTLKGLHYGWQVMLKELQRRLSSLPIPDVSGSVSVPVLGRIYYSVSSLQIQELDLSHSDASFSTDTGLQVSVSDGRTRVTGYIEIRTVLFGASASLEVSVNGLYLSAVLGLTRDDLGHGAIWNAGCSSSAGQVDLHFHGGSGWIFNMFKGSILGPIHDAFSQQLCPQFDKTVMQMEKLLSSLPVTQPVDSVAALEVALVSPPLITEQNVDLLVKGQFVGLSQHWDIPYSPVEIDLPDADSAVVFAVSQFSANSAAYVHYKSGLLRANITDNMIPKESPFRLNTKSFAAFAPELPNRFPDSPPLLLQVSAQSPPEVTCQADLLTLSVSLDLQVSALYPQRPLVPVFELQADFETQINILLSEETMGAQLALRNFSLALLHSDAGPVKVEQLQRMMSFALKGIIFPLLNKKLQNIFLIPTPLVRLQNPTVRVFQGYLVVVSDLEIDIWTQPQKILDVAWEIPKRHQSSTSL</sequence>
<dbReference type="Gene3D" id="3.15.20.10">
    <property type="entry name" value="Bactericidal permeability-increasing protein, domain 2"/>
    <property type="match status" value="1"/>
</dbReference>
<feature type="domain" description="Lipid-binding serum glycoprotein C-terminal" evidence="10">
    <location>
        <begin position="261"/>
        <end position="464"/>
    </location>
</feature>
<dbReference type="GO" id="GO:0008289">
    <property type="term" value="F:lipid binding"/>
    <property type="evidence" value="ECO:0007669"/>
    <property type="project" value="InterPro"/>
</dbReference>
<feature type="signal peptide" evidence="8">
    <location>
        <begin position="1"/>
        <end position="17"/>
    </location>
</feature>
<keyword evidence="7 8" id="KW-0732">Signal</keyword>
<dbReference type="InterPro" id="IPR017942">
    <property type="entry name" value="Lipid-bd_serum_glycop_N"/>
</dbReference>
<dbReference type="FunFam" id="3.15.20.10:FF:000001">
    <property type="entry name" value="Phospholipid transfer protein"/>
    <property type="match status" value="1"/>
</dbReference>
<dbReference type="EMBL" id="CM004483">
    <property type="protein sequence ID" value="OCT59827.1"/>
    <property type="molecule type" value="Genomic_DNA"/>
</dbReference>
<comment type="subunit">
    <text evidence="7">Monomer. Homodimer; disulfide-linked.</text>
</comment>
<comment type="function">
    <text evidence="7">The cytotoxic action of BPI is limited to many species of Gram-negative bacteria; this specificity may be explained by a strong affinity of the very basic N-terminal half for the negatively charged lipopolysaccharides that are unique to the Gram-negative bacterial outer envelope.</text>
</comment>
<dbReference type="SMART" id="SM00328">
    <property type="entry name" value="BPI1"/>
    <property type="match status" value="1"/>
</dbReference>
<evidence type="ECO:0000256" key="6">
    <source>
        <dbReference type="PIRSR" id="PIRSR002417-50"/>
    </source>
</evidence>
<accession>A0A974BS89</accession>
<evidence type="ECO:0000256" key="7">
    <source>
        <dbReference type="RuleBase" id="RU369039"/>
    </source>
</evidence>
<dbReference type="FunFam" id="3.15.10.10:FF:000001">
    <property type="entry name" value="phospholipid transfer protein-like"/>
    <property type="match status" value="1"/>
</dbReference>
<reference evidence="12" key="1">
    <citation type="journal article" date="2016" name="Nature">
        <title>Genome evolution in the allotetraploid frog Xenopus laevis.</title>
        <authorList>
            <person name="Session A.M."/>
            <person name="Uno Y."/>
            <person name="Kwon T."/>
            <person name="Chapman J.A."/>
            <person name="Toyoda A."/>
            <person name="Takahashi S."/>
            <person name="Fukui A."/>
            <person name="Hikosaka A."/>
            <person name="Suzuki A."/>
            <person name="Kondo M."/>
            <person name="van Heeringen S.J."/>
            <person name="Quigley I."/>
            <person name="Heinz S."/>
            <person name="Ogino H."/>
            <person name="Ochi H."/>
            <person name="Hellsten U."/>
            <person name="Lyons J.B."/>
            <person name="Simakov O."/>
            <person name="Putnam N."/>
            <person name="Stites J."/>
            <person name="Kuroki Y."/>
            <person name="Tanaka T."/>
            <person name="Michiue T."/>
            <person name="Watanabe M."/>
            <person name="Bogdanovic O."/>
            <person name="Lister R."/>
            <person name="Georgiou G."/>
            <person name="Paranjpe S.S."/>
            <person name="van Kruijsbergen I."/>
            <person name="Shu S."/>
            <person name="Carlson J."/>
            <person name="Kinoshita T."/>
            <person name="Ohta Y."/>
            <person name="Mawaribuchi S."/>
            <person name="Jenkins J."/>
            <person name="Grimwood J."/>
            <person name="Schmutz J."/>
            <person name="Mitros T."/>
            <person name="Mozaffari S.V."/>
            <person name="Suzuki Y."/>
            <person name="Haramoto Y."/>
            <person name="Yamamoto T.S."/>
            <person name="Takagi C."/>
            <person name="Heald R."/>
            <person name="Miller K."/>
            <person name="Haudenschild C."/>
            <person name="Kitzman J."/>
            <person name="Nakayama T."/>
            <person name="Izutsu Y."/>
            <person name="Robert J."/>
            <person name="Fortriede J."/>
            <person name="Burns K."/>
            <person name="Lotay V."/>
            <person name="Karimi K."/>
            <person name="Yasuoka Y."/>
            <person name="Dichmann D.S."/>
            <person name="Flajnik M.F."/>
            <person name="Houston D.W."/>
            <person name="Shendure J."/>
            <person name="DuPasquier L."/>
            <person name="Vize P.D."/>
            <person name="Zorn A.M."/>
            <person name="Ito M."/>
            <person name="Marcotte E.M."/>
            <person name="Wallingford J.B."/>
            <person name="Ito Y."/>
            <person name="Asashima M."/>
            <person name="Ueno N."/>
            <person name="Matsuda Y."/>
            <person name="Veenstra G.J."/>
            <person name="Fujiyama A."/>
            <person name="Harland R.M."/>
            <person name="Taira M."/>
            <person name="Rokhsar D.S."/>
        </authorList>
    </citation>
    <scope>NUCLEOTIDE SEQUENCE [LARGE SCALE GENOMIC DNA]</scope>
    <source>
        <strain evidence="12">J</strain>
    </source>
</reference>
<evidence type="ECO:0000256" key="2">
    <source>
        <dbReference type="ARBA" id="ARBA00007292"/>
    </source>
</evidence>
<dbReference type="GO" id="GO:0005615">
    <property type="term" value="C:extracellular space"/>
    <property type="evidence" value="ECO:0007669"/>
    <property type="project" value="UniProtKB-UniRule"/>
</dbReference>
<dbReference type="InterPro" id="IPR017943">
    <property type="entry name" value="Bactericidal_perm-incr_a/b_dom"/>
</dbReference>
<dbReference type="InterPro" id="IPR030675">
    <property type="entry name" value="BPI/LBP"/>
</dbReference>
<keyword evidence="4 6" id="KW-1015">Disulfide bond</keyword>
<name>A0A974BS89_XENLA</name>
<evidence type="ECO:0000259" key="9">
    <source>
        <dbReference type="SMART" id="SM00328"/>
    </source>
</evidence>
<dbReference type="SMART" id="SM00329">
    <property type="entry name" value="BPI2"/>
    <property type="match status" value="1"/>
</dbReference>
<evidence type="ECO:0000256" key="8">
    <source>
        <dbReference type="SAM" id="SignalP"/>
    </source>
</evidence>
<dbReference type="GO" id="GO:0050829">
    <property type="term" value="P:defense response to Gram-negative bacterium"/>
    <property type="evidence" value="ECO:0007669"/>
    <property type="project" value="UniProtKB-UniRule"/>
</dbReference>
<keyword evidence="5 7" id="KW-0325">Glycoprotein</keyword>
<organism evidence="11 12">
    <name type="scientific">Xenopus laevis</name>
    <name type="common">African clawed frog</name>
    <dbReference type="NCBI Taxonomy" id="8355"/>
    <lineage>
        <taxon>Eukaryota</taxon>
        <taxon>Metazoa</taxon>
        <taxon>Chordata</taxon>
        <taxon>Craniata</taxon>
        <taxon>Vertebrata</taxon>
        <taxon>Euteleostomi</taxon>
        <taxon>Amphibia</taxon>
        <taxon>Batrachia</taxon>
        <taxon>Anura</taxon>
        <taxon>Pipoidea</taxon>
        <taxon>Pipidae</taxon>
        <taxon>Xenopodinae</taxon>
        <taxon>Xenopus</taxon>
        <taxon>Xenopus</taxon>
    </lineage>
</organism>
<dbReference type="Proteomes" id="UP000694892">
    <property type="component" value="Chromosome 9_10S"/>
</dbReference>
<keyword evidence="7" id="KW-0391">Immunity</keyword>
<feature type="chain" id="PRO_5037562435" description="Bactericidal permeability-increasing protein" evidence="8">
    <location>
        <begin position="18"/>
        <end position="494"/>
    </location>
</feature>
<dbReference type="PANTHER" id="PTHR10504">
    <property type="entry name" value="BACTERICIDAL PERMEABILITY-INCREASING BPI PROTEIN-RELATED"/>
    <property type="match status" value="1"/>
</dbReference>
<dbReference type="OrthoDB" id="10255543at2759"/>
<keyword evidence="3 7" id="KW-0964">Secreted</keyword>
<comment type="domain">
    <text evidence="7">The N-terminal region may be exposed to the interior of the granule, whereas the C-terminal portion may be embedded in the membrane. During phagocytosis and degranulation, proteases may be released and activated and cleave BPI at the junction of the N- and C-terminal portions of the molecule, providing controlled release of the N-terminal antibacterial fragment when bacteria are ingested.</text>
</comment>
<feature type="domain" description="Lipid-binding serum glycoprotein N-terminal" evidence="9">
    <location>
        <begin position="25"/>
        <end position="247"/>
    </location>
</feature>
<evidence type="ECO:0000256" key="4">
    <source>
        <dbReference type="ARBA" id="ARBA00023157"/>
    </source>
</evidence>
<evidence type="ECO:0000313" key="12">
    <source>
        <dbReference type="Proteomes" id="UP000694892"/>
    </source>
</evidence>
<dbReference type="Pfam" id="PF02886">
    <property type="entry name" value="LBP_BPI_CETP_C"/>
    <property type="match status" value="1"/>
</dbReference>
<keyword evidence="7" id="KW-0929">Antimicrobial</keyword>
<feature type="disulfide bond" evidence="6">
    <location>
        <begin position="151"/>
        <end position="190"/>
    </location>
</feature>
<keyword evidence="7" id="KW-0399">Innate immunity</keyword>
<dbReference type="PIRSF" id="PIRSF002417">
    <property type="entry name" value="Lipid_binding_protein"/>
    <property type="match status" value="1"/>
</dbReference>
<keyword evidence="7" id="KW-0044">Antibiotic</keyword>
<evidence type="ECO:0000256" key="1">
    <source>
        <dbReference type="ARBA" id="ARBA00004613"/>
    </source>
</evidence>
<comment type="similarity">
    <text evidence="2">Belongs to the BPI/LBP/Plunc superfamily. BPI/LBP family.</text>
</comment>
<evidence type="ECO:0000313" key="11">
    <source>
        <dbReference type="EMBL" id="OCT59827.1"/>
    </source>
</evidence>
<evidence type="ECO:0000256" key="3">
    <source>
        <dbReference type="ARBA" id="ARBA00022525"/>
    </source>
</evidence>
<dbReference type="SUPFAM" id="SSF55394">
    <property type="entry name" value="Bactericidal permeability-increasing protein, BPI"/>
    <property type="match status" value="2"/>
</dbReference>
<proteinExistence type="inferred from homology"/>
<dbReference type="AlphaFoldDB" id="A0A974BS89"/>
<dbReference type="PANTHER" id="PTHR10504:SF146">
    <property type="entry name" value="BACTERICIDAL PERMEABILITY-INCREASING PROTEIN"/>
    <property type="match status" value="1"/>
</dbReference>